<proteinExistence type="predicted"/>
<dbReference type="EMBL" id="JWIT01000043">
    <property type="protein sequence ID" value="KJF70192.1"/>
    <property type="molecule type" value="Genomic_DNA"/>
</dbReference>
<protein>
    <submittedName>
        <fullName evidence="1">Uncharacterized protein</fullName>
    </submittedName>
</protein>
<evidence type="ECO:0000313" key="1">
    <source>
        <dbReference type="EMBL" id="KJF70192.1"/>
    </source>
</evidence>
<name>A0ABR5D029_9HYPH</name>
<sequence length="107" mass="11830">MSFAIPTAFEKVASEVLVLATDEKSDLTGQMIMIDGGRQLSSPTASWAGSVTQHASIFEDSRRRIDVKQSGRTDIDRHHLKFAIDNQLTSPDIAFQGNQIFIEHLGE</sequence>
<organism evidence="1 2">
    <name type="scientific">Agrobacterium arsenijevicii</name>
    <dbReference type="NCBI Taxonomy" id="1585697"/>
    <lineage>
        <taxon>Bacteria</taxon>
        <taxon>Pseudomonadati</taxon>
        <taxon>Pseudomonadota</taxon>
        <taxon>Alphaproteobacteria</taxon>
        <taxon>Hyphomicrobiales</taxon>
        <taxon>Rhizobiaceae</taxon>
        <taxon>Rhizobium/Agrobacterium group</taxon>
        <taxon>Agrobacterium</taxon>
    </lineage>
</organism>
<dbReference type="Proteomes" id="UP000032564">
    <property type="component" value="Unassembled WGS sequence"/>
</dbReference>
<accession>A0ABR5D029</accession>
<comment type="caution">
    <text evidence="1">The sequence shown here is derived from an EMBL/GenBank/DDBJ whole genome shotgun (WGS) entry which is preliminary data.</text>
</comment>
<gene>
    <name evidence="1" type="ORF">RP75_27730</name>
</gene>
<evidence type="ECO:0000313" key="2">
    <source>
        <dbReference type="Proteomes" id="UP000032564"/>
    </source>
</evidence>
<keyword evidence="2" id="KW-1185">Reference proteome</keyword>
<reference evidence="1 2" key="1">
    <citation type="submission" date="2014-12" db="EMBL/GenBank/DDBJ databases">
        <authorList>
            <person name="Kuzmanovic N."/>
            <person name="Pulawska J."/>
            <person name="Obradovic A."/>
        </authorList>
    </citation>
    <scope>NUCLEOTIDE SEQUENCE [LARGE SCALE GENOMIC DNA]</scope>
    <source>
        <strain evidence="1 2">KFB 330</strain>
    </source>
</reference>